<dbReference type="HOGENOM" id="CLU_1624207_0_0_0"/>
<feature type="domain" description="Helix-turn-helix" evidence="2">
    <location>
        <begin position="16"/>
        <end position="51"/>
    </location>
</feature>
<dbReference type="RefSeq" id="WP_016481804.1">
    <property type="nucleotide sequence ID" value="NC_021487.1"/>
</dbReference>
<dbReference type="PATRIC" id="fig|1303518.3.peg.413"/>
<keyword evidence="4" id="KW-1185">Reference proteome</keyword>
<name>S0EV66_CHTCT</name>
<feature type="coiled-coil region" evidence="1">
    <location>
        <begin position="109"/>
        <end position="136"/>
    </location>
</feature>
<dbReference type="SUPFAM" id="SSF46955">
    <property type="entry name" value="Putative DNA-binding domain"/>
    <property type="match status" value="1"/>
</dbReference>
<dbReference type="InterPro" id="IPR009061">
    <property type="entry name" value="DNA-bd_dom_put_sf"/>
</dbReference>
<proteinExistence type="predicted"/>
<reference evidence="4" key="1">
    <citation type="submission" date="2013-03" db="EMBL/GenBank/DDBJ databases">
        <title>Genome sequence of Chthonomonas calidirosea, the first sequenced genome from the Armatimonadetes phylum (formally candidate division OP10).</title>
        <authorList>
            <person name="Lee K.C.Y."/>
            <person name="Morgan X.C."/>
            <person name="Dunfield P.F."/>
            <person name="Tamas I."/>
            <person name="Houghton K.M."/>
            <person name="Vyssotski M."/>
            <person name="Ryan J.L.J."/>
            <person name="Lagutin K."/>
            <person name="McDonald I.R."/>
            <person name="Stott M.B."/>
        </authorList>
    </citation>
    <scope>NUCLEOTIDE SEQUENCE [LARGE SCALE GENOMIC DNA]</scope>
    <source>
        <strain evidence="4">DSM 23976 / ICMP 18418 / T49</strain>
    </source>
</reference>
<sequence>MDTTEQHIENTVRGVTISEAARRLGVSERTIYRYVKNGRLKTDNTSGKIRVLLQNIISDEEGLSKEVRQLSERFRQYDERFNRVIALLDGLRHEQGRLQHEIDRIYLLLKDALQSNERLQQALVDLLKAKEENKLDRANARNGDGHSFPALLGRILKRKGDSE</sequence>
<dbReference type="Pfam" id="PF12728">
    <property type="entry name" value="HTH_17"/>
    <property type="match status" value="1"/>
</dbReference>
<feature type="coiled-coil region" evidence="1">
    <location>
        <begin position="53"/>
        <end position="80"/>
    </location>
</feature>
<dbReference type="InParanoid" id="S0EV66"/>
<dbReference type="Gene3D" id="1.10.1660.10">
    <property type="match status" value="1"/>
</dbReference>
<dbReference type="InterPro" id="IPR010093">
    <property type="entry name" value="SinI_DNA-bd"/>
</dbReference>
<dbReference type="Proteomes" id="UP000014227">
    <property type="component" value="Chromosome I"/>
</dbReference>
<dbReference type="AlphaFoldDB" id="S0EV66"/>
<protein>
    <submittedName>
        <fullName evidence="3">DNA binding domain, excisionase family</fullName>
    </submittedName>
</protein>
<dbReference type="GO" id="GO:0003677">
    <property type="term" value="F:DNA binding"/>
    <property type="evidence" value="ECO:0007669"/>
    <property type="project" value="InterPro"/>
</dbReference>
<dbReference type="NCBIfam" id="TIGR01764">
    <property type="entry name" value="excise"/>
    <property type="match status" value="1"/>
</dbReference>
<accession>S0EV66</accession>
<evidence type="ECO:0000313" key="4">
    <source>
        <dbReference type="Proteomes" id="UP000014227"/>
    </source>
</evidence>
<organism evidence="3 4">
    <name type="scientific">Chthonomonas calidirosea (strain DSM 23976 / ICMP 18418 / T49)</name>
    <dbReference type="NCBI Taxonomy" id="1303518"/>
    <lineage>
        <taxon>Bacteria</taxon>
        <taxon>Bacillati</taxon>
        <taxon>Armatimonadota</taxon>
        <taxon>Chthonomonadia</taxon>
        <taxon>Chthonomonadales</taxon>
        <taxon>Chthonomonadaceae</taxon>
        <taxon>Chthonomonas</taxon>
    </lineage>
</organism>
<keyword evidence="1" id="KW-0175">Coiled coil</keyword>
<dbReference type="STRING" id="454171.CP488_00749"/>
<dbReference type="KEGG" id="ccz:CCALI_00407"/>
<dbReference type="InterPro" id="IPR041657">
    <property type="entry name" value="HTH_17"/>
</dbReference>
<evidence type="ECO:0000259" key="2">
    <source>
        <dbReference type="Pfam" id="PF12728"/>
    </source>
</evidence>
<dbReference type="EMBL" id="HF951689">
    <property type="protein sequence ID" value="CCW34242.1"/>
    <property type="molecule type" value="Genomic_DNA"/>
</dbReference>
<evidence type="ECO:0000256" key="1">
    <source>
        <dbReference type="SAM" id="Coils"/>
    </source>
</evidence>
<gene>
    <name evidence="3" type="ORF">CCALI_00407</name>
</gene>
<evidence type="ECO:0000313" key="3">
    <source>
        <dbReference type="EMBL" id="CCW34242.1"/>
    </source>
</evidence>